<dbReference type="InterPro" id="IPR003615">
    <property type="entry name" value="HNH_nuc"/>
</dbReference>
<name>A0A081CJY0_PSEA2</name>
<dbReference type="InterPro" id="IPR044925">
    <property type="entry name" value="His-Me_finger_sf"/>
</dbReference>
<evidence type="ECO:0000256" key="1">
    <source>
        <dbReference type="SAM" id="MobiDB-lite"/>
    </source>
</evidence>
<feature type="compositionally biased region" description="Pro residues" evidence="1">
    <location>
        <begin position="1"/>
        <end position="14"/>
    </location>
</feature>
<proteinExistence type="predicted"/>
<dbReference type="RefSeq" id="XP_014654996.1">
    <property type="nucleotide sequence ID" value="XM_014799510.1"/>
</dbReference>
<organism evidence="3">
    <name type="scientific">Pseudozyma antarctica</name>
    <name type="common">Yeast</name>
    <name type="synonym">Candida antarctica</name>
    <dbReference type="NCBI Taxonomy" id="84753"/>
    <lineage>
        <taxon>Eukaryota</taxon>
        <taxon>Fungi</taxon>
        <taxon>Dikarya</taxon>
        <taxon>Basidiomycota</taxon>
        <taxon>Ustilaginomycotina</taxon>
        <taxon>Ustilaginomycetes</taxon>
        <taxon>Ustilaginales</taxon>
        <taxon>Ustilaginaceae</taxon>
        <taxon>Moesziomyces</taxon>
    </lineage>
</organism>
<sequence length="524" mass="57360">MAPKSIAPPPPLPPHSVSRSLSSLSAFGLPPSSSASLSSLFSAMSCSPGRQRPPATLEEGSVSKTIVTKDGEVVVTVSACNANIFNENHIYCDTYGYAQVRSKSSSQDFVIKSLHRLVFPHPVPKGKSASLLPHPPPPPPPPPAPGLYTVQLTDFFVFLSTTSGFVVDHIDQNRLNNVLSNLRLLSASDNALNVTRKKRSNAGFTGVTKNSTGSGYTARLRGKSLGTFPTAQAAKAARIQKLREEGKDDLADLETEPELTATDVKFLKEHKGKKKRTSPGTGQVAKVNSGFMALLRGRYLGFSKTKQGAEEILRQGVQKEAEEEARQAQLVVIPRTTEGHAYLLATCGAQVLVDDDIYMKYRRRVVSLQRGYPIVANKPLHSLVVQLRAGEDCIDHINHNKLDNRRANLRGTTYAINARNKKARSKTGYLGILRLPSGNYQARVWNTKVTPHVEVAQVFCDLEKAVRWRQKTWYRIYPEDRPGYDSGKEATLDTGEDFTSVSDDSIAISGDSTVIISDCDESED</sequence>
<evidence type="ECO:0000313" key="3">
    <source>
        <dbReference type="EMBL" id="GAK66976.1"/>
    </source>
</evidence>
<accession>A0A081CJY0</accession>
<feature type="compositionally biased region" description="Low complexity" evidence="1">
    <location>
        <begin position="15"/>
        <end position="33"/>
    </location>
</feature>
<dbReference type="EMBL" id="DF830082">
    <property type="protein sequence ID" value="GAK66976.1"/>
    <property type="molecule type" value="Genomic_DNA"/>
</dbReference>
<feature type="region of interest" description="Disordered" evidence="1">
    <location>
        <begin position="1"/>
        <end position="33"/>
    </location>
</feature>
<dbReference type="SUPFAM" id="SSF54060">
    <property type="entry name" value="His-Me finger endonucleases"/>
    <property type="match status" value="2"/>
</dbReference>
<protein>
    <recommendedName>
        <fullName evidence="2">HNH nuclease domain-containing protein</fullName>
    </recommendedName>
</protein>
<reference evidence="3" key="1">
    <citation type="submission" date="2014-07" db="EMBL/GenBank/DDBJ databases">
        <title>Draft genome sequence of the yeast Pseudozyma antarctica JCM 10317 known as a producer of lipase B which used in a wide range of industrial applications.</title>
        <authorList>
            <person name="Morita T."/>
            <person name="Saika A."/>
            <person name="Koike H."/>
        </authorList>
    </citation>
    <scope>NUCLEOTIDE SEQUENCE</scope>
    <source>
        <strain evidence="3">JCM 10317</strain>
    </source>
</reference>
<dbReference type="Gene3D" id="3.90.75.20">
    <property type="match status" value="1"/>
</dbReference>
<feature type="domain" description="HNH nuclease" evidence="2">
    <location>
        <begin position="163"/>
        <end position="191"/>
    </location>
</feature>
<dbReference type="Pfam" id="PF13392">
    <property type="entry name" value="HNH_3"/>
    <property type="match status" value="1"/>
</dbReference>
<evidence type="ECO:0000259" key="2">
    <source>
        <dbReference type="Pfam" id="PF13392"/>
    </source>
</evidence>
<keyword evidence="4" id="KW-1185">Reference proteome</keyword>
<evidence type="ECO:0000313" key="4">
    <source>
        <dbReference type="Proteomes" id="UP000053758"/>
    </source>
</evidence>
<gene>
    <name evidence="3" type="ORF">PAN0_015c5201</name>
</gene>
<dbReference type="GeneID" id="26305935"/>
<dbReference type="AlphaFoldDB" id="A0A081CJY0"/>
<dbReference type="HOGENOM" id="CLU_639555_0_0_1"/>
<dbReference type="Proteomes" id="UP000053758">
    <property type="component" value="Unassembled WGS sequence"/>
</dbReference>